<dbReference type="EMBL" id="QCYY01001169">
    <property type="protein sequence ID" value="ROT79972.1"/>
    <property type="molecule type" value="Genomic_DNA"/>
</dbReference>
<evidence type="ECO:0000313" key="6">
    <source>
        <dbReference type="EMBL" id="ROT79972.1"/>
    </source>
</evidence>
<comment type="caution">
    <text evidence="6">The sequence shown here is derived from an EMBL/GenBank/DDBJ whole genome shotgun (WGS) entry which is preliminary data.</text>
</comment>
<comment type="similarity">
    <text evidence="1">Belongs to the UDP-glycosyltransferase family.</text>
</comment>
<evidence type="ECO:0000256" key="4">
    <source>
        <dbReference type="SAM" id="Phobius"/>
    </source>
</evidence>
<feature type="signal peptide" evidence="5">
    <location>
        <begin position="1"/>
        <end position="17"/>
    </location>
</feature>
<keyword evidence="4" id="KW-1133">Transmembrane helix</keyword>
<dbReference type="GO" id="GO:0008194">
    <property type="term" value="F:UDP-glycosyltransferase activity"/>
    <property type="evidence" value="ECO:0007669"/>
    <property type="project" value="InterPro"/>
</dbReference>
<dbReference type="OrthoDB" id="5835829at2759"/>
<name>A0A3R7PAA3_PENVA</name>
<gene>
    <name evidence="6" type="ORF">C7M84_001311</name>
</gene>
<dbReference type="PROSITE" id="PS00375">
    <property type="entry name" value="UDPGT"/>
    <property type="match status" value="2"/>
</dbReference>
<dbReference type="SUPFAM" id="SSF53756">
    <property type="entry name" value="UDP-Glycosyltransferase/glycogen phosphorylase"/>
    <property type="match status" value="2"/>
</dbReference>
<keyword evidence="4" id="KW-0812">Transmembrane</keyword>
<dbReference type="CDD" id="cd03784">
    <property type="entry name" value="GT1_Gtf-like"/>
    <property type="match status" value="2"/>
</dbReference>
<dbReference type="AlphaFoldDB" id="A0A3R7PAA3"/>
<proteinExistence type="inferred from homology"/>
<evidence type="ECO:0000313" key="7">
    <source>
        <dbReference type="Proteomes" id="UP000283509"/>
    </source>
</evidence>
<dbReference type="Pfam" id="PF00201">
    <property type="entry name" value="UDPGT"/>
    <property type="match status" value="2"/>
</dbReference>
<dbReference type="PANTHER" id="PTHR48043:SF159">
    <property type="entry name" value="EG:EG0003.4 PROTEIN-RELATED"/>
    <property type="match status" value="1"/>
</dbReference>
<dbReference type="STRING" id="6689.A0A3R7PAA3"/>
<keyword evidence="5" id="KW-0732">Signal</keyword>
<dbReference type="InterPro" id="IPR035595">
    <property type="entry name" value="UDP_glycos_trans_CS"/>
</dbReference>
<protein>
    <recommendedName>
        <fullName evidence="8">UDP-glycosyltransferases domain-containing protein</fullName>
    </recommendedName>
</protein>
<evidence type="ECO:0000256" key="5">
    <source>
        <dbReference type="SAM" id="SignalP"/>
    </source>
</evidence>
<dbReference type="Gene3D" id="3.40.50.2000">
    <property type="entry name" value="Glycogen Phosphorylase B"/>
    <property type="match status" value="3"/>
</dbReference>
<keyword evidence="7" id="KW-1185">Reference proteome</keyword>
<reference evidence="6 7" key="2">
    <citation type="submission" date="2019-01" db="EMBL/GenBank/DDBJ databases">
        <title>The decoding of complex shrimp genome reveals the adaptation for benthos swimmer, frequently molting mechanism and breeding impact on genome.</title>
        <authorList>
            <person name="Sun Y."/>
            <person name="Gao Y."/>
            <person name="Yu Y."/>
        </authorList>
    </citation>
    <scope>NUCLEOTIDE SEQUENCE [LARGE SCALE GENOMIC DNA]</scope>
    <source>
        <tissue evidence="6">Muscle</tissue>
    </source>
</reference>
<feature type="transmembrane region" description="Helical" evidence="4">
    <location>
        <begin position="968"/>
        <end position="988"/>
    </location>
</feature>
<dbReference type="PANTHER" id="PTHR48043">
    <property type="entry name" value="EG:EG0003.4 PROTEIN-RELATED"/>
    <property type="match status" value="1"/>
</dbReference>
<accession>A0A3R7PAA3</accession>
<keyword evidence="3" id="KW-0808">Transferase</keyword>
<organism evidence="6 7">
    <name type="scientific">Penaeus vannamei</name>
    <name type="common">Whiteleg shrimp</name>
    <name type="synonym">Litopenaeus vannamei</name>
    <dbReference type="NCBI Taxonomy" id="6689"/>
    <lineage>
        <taxon>Eukaryota</taxon>
        <taxon>Metazoa</taxon>
        <taxon>Ecdysozoa</taxon>
        <taxon>Arthropoda</taxon>
        <taxon>Crustacea</taxon>
        <taxon>Multicrustacea</taxon>
        <taxon>Malacostraca</taxon>
        <taxon>Eumalacostraca</taxon>
        <taxon>Eucarida</taxon>
        <taxon>Decapoda</taxon>
        <taxon>Dendrobranchiata</taxon>
        <taxon>Penaeoidea</taxon>
        <taxon>Penaeidae</taxon>
        <taxon>Penaeus</taxon>
    </lineage>
</organism>
<dbReference type="FunFam" id="3.40.50.2000:FF:000050">
    <property type="entry name" value="UDP-glucuronosyltransferase"/>
    <property type="match status" value="2"/>
</dbReference>
<keyword evidence="2" id="KW-0328">Glycosyltransferase</keyword>
<evidence type="ECO:0000256" key="2">
    <source>
        <dbReference type="ARBA" id="ARBA00022676"/>
    </source>
</evidence>
<feature type="chain" id="PRO_5018793261" description="UDP-glycosyltransferases domain-containing protein" evidence="5">
    <location>
        <begin position="18"/>
        <end position="1013"/>
    </location>
</feature>
<keyword evidence="4" id="KW-0472">Membrane</keyword>
<sequence length="1013" mass="114275">MMKWAVLTLALMGVAWAELAPPERSYKILMLLPVSSKSHRNVFLPVAEGLADRGHKIVILANHPPALNHPNVEEINHGLSEFNTEAMDLFAMRPDPAVVFKVLQDALPIIARKLYKIPKVKELYDRRKEFDLLVINHMFNEVVYPFAHEMPFITVATPGMDSRQSAVFGNVLNPAYAPTFMNAFPLPMSMIQRFLNTIAHIRIAATWRYFDVLPSVQKEISSQFPDLPPLLDIERNQSLALLNSHFTVTGVLPLLPSQVEVGAMHCRPGKPLPEDLESWISGAGSEGVVYFSLGSMAQGQSMPKKYRDMFVEAFKQLKQRVIWKYEVALEGVSDNVLMRKWLPQQDILAHPNVRVFITHGGLLSTLESFYHTTPVLAVPIYADQPKNGMNIQASGLGLMLVWEELTVELIVNSLKELLNNPKYRATAEEVRSALRDQPQSPKDRAVFWTEYVIRHKGAPRLRSPAATLSWSAVEMHWADPSSPLCLQSPRSSYCTNKMRVALMVLLVALAGVSLGKLAPLEKPYKILMLLPAGSKSHKVFFMSVADALAERGHKVVMLSGYPASSKNPNVLEINHGLKEFDVKNMNLFDFRNDPTGGFSILVDILPAMAKKLYKIPQVMDLYHKRKTFDLIIVDQLMNEMIYPFVHERTYMTIAAFGMDACHSAVLGNVQNPAYVSGMLEEYPSPLGLKHRFLNLMQHILMPFYLRHWSLVPKIQKEISDIFPDLPPLLDIERNQSLTLINSHFSMEVAVPLLPSQVEVGAIHCRPAKPLPKDLESWISGAGPEGVVYFSLGTVARGTTMPVVYRDMFVEAFKRLKQRVIWKFEEKLEGVSDNVLIQKWLPQQDILGHPNVKVFITHGGLLSTQESLYHATPVVALPIFADQPKNAMAIQKHGLGVVLVWEELSVDLIVNSIQEVMNNPKYKRNAEEVMSVVRDQPETPRERAVFWTEYVVRHQGAPRLRSPAAKLSWVEFLMLDVLLVLHVVVYVAFCVLSRVVRAVKGKLFPGKAKKRKRD</sequence>
<evidence type="ECO:0000256" key="1">
    <source>
        <dbReference type="ARBA" id="ARBA00009995"/>
    </source>
</evidence>
<evidence type="ECO:0008006" key="8">
    <source>
        <dbReference type="Google" id="ProtNLM"/>
    </source>
</evidence>
<dbReference type="InterPro" id="IPR002213">
    <property type="entry name" value="UDP_glucos_trans"/>
</dbReference>
<evidence type="ECO:0000256" key="3">
    <source>
        <dbReference type="ARBA" id="ARBA00022679"/>
    </source>
</evidence>
<dbReference type="InterPro" id="IPR050271">
    <property type="entry name" value="UDP-glycosyltransferase"/>
</dbReference>
<reference evidence="6 7" key="1">
    <citation type="submission" date="2018-04" db="EMBL/GenBank/DDBJ databases">
        <authorList>
            <person name="Zhang X."/>
            <person name="Yuan J."/>
            <person name="Li F."/>
            <person name="Xiang J."/>
        </authorList>
    </citation>
    <scope>NUCLEOTIDE SEQUENCE [LARGE SCALE GENOMIC DNA]</scope>
    <source>
        <tissue evidence="6">Muscle</tissue>
    </source>
</reference>
<dbReference type="Proteomes" id="UP000283509">
    <property type="component" value="Unassembled WGS sequence"/>
</dbReference>